<organism evidence="1 2">
    <name type="scientific">Trichomonas vaginalis (strain ATCC PRA-98 / G3)</name>
    <dbReference type="NCBI Taxonomy" id="412133"/>
    <lineage>
        <taxon>Eukaryota</taxon>
        <taxon>Metamonada</taxon>
        <taxon>Parabasalia</taxon>
        <taxon>Trichomonadida</taxon>
        <taxon>Trichomonadidae</taxon>
        <taxon>Trichomonas</taxon>
    </lineage>
</organism>
<keyword evidence="2" id="KW-1185">Reference proteome</keyword>
<dbReference type="EMBL" id="DS113660">
    <property type="protein sequence ID" value="EAX98825.1"/>
    <property type="molecule type" value="Genomic_DNA"/>
</dbReference>
<protein>
    <submittedName>
        <fullName evidence="1">Uncharacterized protein</fullName>
    </submittedName>
</protein>
<evidence type="ECO:0000313" key="2">
    <source>
        <dbReference type="Proteomes" id="UP000001542"/>
    </source>
</evidence>
<evidence type="ECO:0000313" key="1">
    <source>
        <dbReference type="EMBL" id="EAX98825.1"/>
    </source>
</evidence>
<gene>
    <name evidence="1" type="ORF">TVAG_409630</name>
</gene>
<dbReference type="KEGG" id="tva:4756627"/>
<accession>A2F8C3</accession>
<reference evidence="1" key="2">
    <citation type="journal article" date="2007" name="Science">
        <title>Draft genome sequence of the sexually transmitted pathogen Trichomonas vaginalis.</title>
        <authorList>
            <person name="Carlton J.M."/>
            <person name="Hirt R.P."/>
            <person name="Silva J.C."/>
            <person name="Delcher A.L."/>
            <person name="Schatz M."/>
            <person name="Zhao Q."/>
            <person name="Wortman J.R."/>
            <person name="Bidwell S.L."/>
            <person name="Alsmark U.C.M."/>
            <person name="Besteiro S."/>
            <person name="Sicheritz-Ponten T."/>
            <person name="Noel C.J."/>
            <person name="Dacks J.B."/>
            <person name="Foster P.G."/>
            <person name="Simillion C."/>
            <person name="Van de Peer Y."/>
            <person name="Miranda-Saavedra D."/>
            <person name="Barton G.J."/>
            <person name="Westrop G.D."/>
            <person name="Mueller S."/>
            <person name="Dessi D."/>
            <person name="Fiori P.L."/>
            <person name="Ren Q."/>
            <person name="Paulsen I."/>
            <person name="Zhang H."/>
            <person name="Bastida-Corcuera F.D."/>
            <person name="Simoes-Barbosa A."/>
            <person name="Brown M.T."/>
            <person name="Hayes R.D."/>
            <person name="Mukherjee M."/>
            <person name="Okumura C.Y."/>
            <person name="Schneider R."/>
            <person name="Smith A.J."/>
            <person name="Vanacova S."/>
            <person name="Villalvazo M."/>
            <person name="Haas B.J."/>
            <person name="Pertea M."/>
            <person name="Feldblyum T.V."/>
            <person name="Utterback T.R."/>
            <person name="Shu C.L."/>
            <person name="Osoegawa K."/>
            <person name="de Jong P.J."/>
            <person name="Hrdy I."/>
            <person name="Horvathova L."/>
            <person name="Zubacova Z."/>
            <person name="Dolezal P."/>
            <person name="Malik S.B."/>
            <person name="Logsdon J.M. Jr."/>
            <person name="Henze K."/>
            <person name="Gupta A."/>
            <person name="Wang C.C."/>
            <person name="Dunne R.L."/>
            <person name="Upcroft J.A."/>
            <person name="Upcroft P."/>
            <person name="White O."/>
            <person name="Salzberg S.L."/>
            <person name="Tang P."/>
            <person name="Chiu C.-H."/>
            <person name="Lee Y.-S."/>
            <person name="Embley T.M."/>
            <person name="Coombs G.H."/>
            <person name="Mottram J.C."/>
            <person name="Tachezy J."/>
            <person name="Fraser-Liggett C.M."/>
            <person name="Johnson P.J."/>
        </authorList>
    </citation>
    <scope>NUCLEOTIDE SEQUENCE [LARGE SCALE GENOMIC DNA]</scope>
    <source>
        <strain evidence="1">G3</strain>
    </source>
</reference>
<reference evidence="1" key="1">
    <citation type="submission" date="2006-10" db="EMBL/GenBank/DDBJ databases">
        <authorList>
            <person name="Amadeo P."/>
            <person name="Zhao Q."/>
            <person name="Wortman J."/>
            <person name="Fraser-Liggett C."/>
            <person name="Carlton J."/>
        </authorList>
    </citation>
    <scope>NUCLEOTIDE SEQUENCE</scope>
    <source>
        <strain evidence="1">G3</strain>
    </source>
</reference>
<dbReference type="VEuPathDB" id="TrichDB:TVAGG3_0365680"/>
<name>A2F8C3_TRIV3</name>
<dbReference type="RefSeq" id="XP_001311755.1">
    <property type="nucleotide sequence ID" value="XM_001311754.1"/>
</dbReference>
<dbReference type="InParanoid" id="A2F8C3"/>
<proteinExistence type="predicted"/>
<sequence>MTIPDVTLGKQINYGNKYRFTLFNESIFQLIFYHDVRTEEKYFTPSNVRHYIGRYMYSILSDLETEPIYKANDKYEFIIQYPELDGPNYNWWRQSLSPTIQTENLTMNSTSDHYVFGYENISINYDTHDWGGLSLCSYTIKAYIDGQINTNHWNFAIGAYGAEKGIPGPLANYSNFVVLYAKINNLDMIKCITCKLSRNIFLNPTLFVYVFILM</sequence>
<dbReference type="Proteomes" id="UP000001542">
    <property type="component" value="Unassembled WGS sequence"/>
</dbReference>
<dbReference type="VEuPathDB" id="TrichDB:TVAG_409630"/>
<dbReference type="AlphaFoldDB" id="A2F8C3"/>